<evidence type="ECO:0000313" key="2">
    <source>
        <dbReference type="Proteomes" id="UP000629025"/>
    </source>
</evidence>
<protein>
    <submittedName>
        <fullName evidence="1">GNAT family acetyltransferase</fullName>
    </submittedName>
</protein>
<accession>A0ABQ1KPB1</accession>
<reference evidence="2" key="1">
    <citation type="journal article" date="2019" name="Int. J. Syst. Evol. Microbiol.">
        <title>The Global Catalogue of Microorganisms (GCM) 10K type strain sequencing project: providing services to taxonomists for standard genome sequencing and annotation.</title>
        <authorList>
            <consortium name="The Broad Institute Genomics Platform"/>
            <consortium name="The Broad Institute Genome Sequencing Center for Infectious Disease"/>
            <person name="Wu L."/>
            <person name="Ma J."/>
        </authorList>
    </citation>
    <scope>NUCLEOTIDE SEQUENCE [LARGE SCALE GENOMIC DNA]</scope>
    <source>
        <strain evidence="2">CGMCC 1.15341</strain>
    </source>
</reference>
<name>A0ABQ1KPB1_9GAMM</name>
<dbReference type="EMBL" id="BMIJ01000008">
    <property type="protein sequence ID" value="GGC06489.1"/>
    <property type="molecule type" value="Genomic_DNA"/>
</dbReference>
<dbReference type="RefSeq" id="WP_188750872.1">
    <property type="nucleotide sequence ID" value="NZ_BMIJ01000008.1"/>
</dbReference>
<sequence>MNEISILTLRGAELEPWLEHVAGLRIRVFRDFPYLYDGTLEYEANYLRTYVETDTAVCVLALDGDRVVGASTGLALSAETAEFRRPFEQAGIDTAAIFYCAESVLLPEYRGSGVYSSFFRERESHASGLGMRSCVFCAVQRPEDHPLRPADYQSLDPVWRHFGYSPRPDLVTRFNWKDIDQAEASDKPMQFYLKSL</sequence>
<dbReference type="SUPFAM" id="SSF55729">
    <property type="entry name" value="Acyl-CoA N-acyltransferases (Nat)"/>
    <property type="match status" value="1"/>
</dbReference>
<dbReference type="InterPro" id="IPR016181">
    <property type="entry name" value="Acyl_CoA_acyltransferase"/>
</dbReference>
<dbReference type="Gene3D" id="3.40.630.30">
    <property type="match status" value="1"/>
</dbReference>
<proteinExistence type="predicted"/>
<evidence type="ECO:0000313" key="1">
    <source>
        <dbReference type="EMBL" id="GGC06489.1"/>
    </source>
</evidence>
<gene>
    <name evidence="1" type="ORF">GCM10011352_35870</name>
</gene>
<organism evidence="1 2">
    <name type="scientific">Marinobacterium zhoushanense</name>
    <dbReference type="NCBI Taxonomy" id="1679163"/>
    <lineage>
        <taxon>Bacteria</taxon>
        <taxon>Pseudomonadati</taxon>
        <taxon>Pseudomonadota</taxon>
        <taxon>Gammaproteobacteria</taxon>
        <taxon>Oceanospirillales</taxon>
        <taxon>Oceanospirillaceae</taxon>
        <taxon>Marinobacterium</taxon>
    </lineage>
</organism>
<keyword evidence="2" id="KW-1185">Reference proteome</keyword>
<comment type="caution">
    <text evidence="1">The sequence shown here is derived from an EMBL/GenBank/DDBJ whole genome shotgun (WGS) entry which is preliminary data.</text>
</comment>
<dbReference type="Proteomes" id="UP000629025">
    <property type="component" value="Unassembled WGS sequence"/>
</dbReference>